<accession>M7SZW5</accession>
<sequence length="251" mass="26252">MSSHLHKAIAVASAIALAAAQSTNPNAEDACSPTQGGADACGPNGSEAWLNSGLTGENGWEPPFLDINGLSHISLEDYYAGVGARCQQYDAAFRASGGKYGIDPAILAFIAMQESSCNADEGGPTPGLMQCSSENCQNGQSSCQYPVEDNVDCGAWYLQQALESSGGNAVHALGSYNGWFTASDWGASMNNGKGLTEDYPCGLGQDHGLPQNLDYLHETLNGWFMGYDVYGEDAWVDGKYACQGQCGGGLC</sequence>
<keyword evidence="1" id="KW-0732">Signal</keyword>
<dbReference type="HOGENOM" id="CLU_051871_2_0_1"/>
<dbReference type="InterPro" id="IPR023346">
    <property type="entry name" value="Lysozyme-like_dom_sf"/>
</dbReference>
<dbReference type="eggNOG" id="ENOG502RZDF">
    <property type="taxonomic scope" value="Eukaryota"/>
</dbReference>
<dbReference type="GO" id="GO:0016787">
    <property type="term" value="F:hydrolase activity"/>
    <property type="evidence" value="ECO:0007669"/>
    <property type="project" value="UniProtKB-KW"/>
</dbReference>
<gene>
    <name evidence="3" type="ORF">UCREL1_9944</name>
</gene>
<evidence type="ECO:0000256" key="1">
    <source>
        <dbReference type="SAM" id="SignalP"/>
    </source>
</evidence>
<dbReference type="OMA" id="NGWFTAG"/>
<evidence type="ECO:0000313" key="3">
    <source>
        <dbReference type="EMBL" id="EMR63111.1"/>
    </source>
</evidence>
<keyword evidence="4" id="KW-1185">Reference proteome</keyword>
<evidence type="ECO:0000259" key="2">
    <source>
        <dbReference type="Pfam" id="PF01464"/>
    </source>
</evidence>
<dbReference type="InterPro" id="IPR008258">
    <property type="entry name" value="Transglycosylase_SLT_dom_1"/>
</dbReference>
<dbReference type="Pfam" id="PF01464">
    <property type="entry name" value="SLT"/>
    <property type="match status" value="1"/>
</dbReference>
<name>M7SZW5_EUTLA</name>
<dbReference type="AlphaFoldDB" id="M7SZW5"/>
<feature type="chain" id="PRO_5004085291" evidence="1">
    <location>
        <begin position="21"/>
        <end position="251"/>
    </location>
</feature>
<keyword evidence="3" id="KW-0378">Hydrolase</keyword>
<feature type="domain" description="Transglycosylase SLT" evidence="2">
    <location>
        <begin position="93"/>
        <end position="178"/>
    </location>
</feature>
<dbReference type="OrthoDB" id="2537480at2759"/>
<dbReference type="Gene3D" id="1.10.530.10">
    <property type="match status" value="1"/>
</dbReference>
<dbReference type="Proteomes" id="UP000012174">
    <property type="component" value="Unassembled WGS sequence"/>
</dbReference>
<dbReference type="EMBL" id="KB707269">
    <property type="protein sequence ID" value="EMR63111.1"/>
    <property type="molecule type" value="Genomic_DNA"/>
</dbReference>
<organism evidence="3 4">
    <name type="scientific">Eutypa lata (strain UCR-EL1)</name>
    <name type="common">Grapevine dieback disease fungus</name>
    <name type="synonym">Eutypa armeniacae</name>
    <dbReference type="NCBI Taxonomy" id="1287681"/>
    <lineage>
        <taxon>Eukaryota</taxon>
        <taxon>Fungi</taxon>
        <taxon>Dikarya</taxon>
        <taxon>Ascomycota</taxon>
        <taxon>Pezizomycotina</taxon>
        <taxon>Sordariomycetes</taxon>
        <taxon>Xylariomycetidae</taxon>
        <taxon>Xylariales</taxon>
        <taxon>Diatrypaceae</taxon>
        <taxon>Eutypa</taxon>
    </lineage>
</organism>
<dbReference type="KEGG" id="ela:UCREL1_9944"/>
<reference evidence="4" key="1">
    <citation type="journal article" date="2013" name="Genome Announc.">
        <title>Draft genome sequence of the grapevine dieback fungus Eutypa lata UCR-EL1.</title>
        <authorList>
            <person name="Blanco-Ulate B."/>
            <person name="Rolshausen P.E."/>
            <person name="Cantu D."/>
        </authorList>
    </citation>
    <scope>NUCLEOTIDE SEQUENCE [LARGE SCALE GENOMIC DNA]</scope>
    <source>
        <strain evidence="4">UCR-EL1</strain>
    </source>
</reference>
<feature type="signal peptide" evidence="1">
    <location>
        <begin position="1"/>
        <end position="20"/>
    </location>
</feature>
<proteinExistence type="predicted"/>
<evidence type="ECO:0000313" key="4">
    <source>
        <dbReference type="Proteomes" id="UP000012174"/>
    </source>
</evidence>
<dbReference type="SUPFAM" id="SSF53955">
    <property type="entry name" value="Lysozyme-like"/>
    <property type="match status" value="1"/>
</dbReference>
<protein>
    <submittedName>
        <fullName evidence="3">Putative glycoside hydrolase family 23 protein</fullName>
    </submittedName>
</protein>